<dbReference type="EC" id="3.1.1.24" evidence="2"/>
<dbReference type="InterPro" id="IPR029058">
    <property type="entry name" value="AB_hydrolase_fold"/>
</dbReference>
<dbReference type="GO" id="GO:0047570">
    <property type="term" value="F:3-oxoadipate enol-lactonase activity"/>
    <property type="evidence" value="ECO:0007669"/>
    <property type="project" value="UniProtKB-EC"/>
</dbReference>
<dbReference type="Pfam" id="PF00561">
    <property type="entry name" value="Abhydrolase_1"/>
    <property type="match status" value="1"/>
</dbReference>
<evidence type="ECO:0000259" key="1">
    <source>
        <dbReference type="Pfam" id="PF00561"/>
    </source>
</evidence>
<dbReference type="InterPro" id="IPR000073">
    <property type="entry name" value="AB_hydrolase_1"/>
</dbReference>
<sequence length="260" mass="27128">MQTIEVRGETLHYERAGSGPPLLLVHSLGTGAWLWRDEIRRWSSLFDVIAVDARGHGRSTARGAPTVPEIAADLAAVIAALGLAPAHVVAISMGGPISAHLIAQAPGSVASLVIADSFANQGEAGAKRAETIAAVVRDVGMAEFGRRYAQDTLLPATPRPVFDELAASLGAMDAQTYIACATSVFTSDVRDLMAAIRVPVRIVVGERDNRTPPALSEAIAALIPGAGLHHIADAAHLANLDQPERFEAAVLSFLTAQAGL</sequence>
<feature type="domain" description="AB hydrolase-1" evidence="1">
    <location>
        <begin position="20"/>
        <end position="242"/>
    </location>
</feature>
<dbReference type="Proteomes" id="UP001242480">
    <property type="component" value="Unassembled WGS sequence"/>
</dbReference>
<dbReference type="InterPro" id="IPR050471">
    <property type="entry name" value="AB_hydrolase"/>
</dbReference>
<dbReference type="Gene3D" id="3.40.50.1820">
    <property type="entry name" value="alpha/beta hydrolase"/>
    <property type="match status" value="1"/>
</dbReference>
<dbReference type="EMBL" id="JAUSVX010000001">
    <property type="protein sequence ID" value="MDQ0467781.1"/>
    <property type="molecule type" value="Genomic_DNA"/>
</dbReference>
<dbReference type="PANTHER" id="PTHR43433:SF5">
    <property type="entry name" value="AB HYDROLASE-1 DOMAIN-CONTAINING PROTEIN"/>
    <property type="match status" value="1"/>
</dbReference>
<keyword evidence="2" id="KW-0378">Hydrolase</keyword>
<name>A0ABU0J0J8_9HYPH</name>
<proteinExistence type="predicted"/>
<evidence type="ECO:0000313" key="2">
    <source>
        <dbReference type="EMBL" id="MDQ0467781.1"/>
    </source>
</evidence>
<protein>
    <submittedName>
        <fullName evidence="2">3-oxoadipate enol-lactonase</fullName>
        <ecNumber evidence="2">3.1.1.24</ecNumber>
    </submittedName>
</protein>
<dbReference type="PANTHER" id="PTHR43433">
    <property type="entry name" value="HYDROLASE, ALPHA/BETA FOLD FAMILY PROTEIN"/>
    <property type="match status" value="1"/>
</dbReference>
<evidence type="ECO:0000313" key="3">
    <source>
        <dbReference type="Proteomes" id="UP001242480"/>
    </source>
</evidence>
<dbReference type="SUPFAM" id="SSF53474">
    <property type="entry name" value="alpha/beta-Hydrolases"/>
    <property type="match status" value="1"/>
</dbReference>
<keyword evidence="3" id="KW-1185">Reference proteome</keyword>
<gene>
    <name evidence="2" type="ORF">QO011_000776</name>
</gene>
<comment type="caution">
    <text evidence="2">The sequence shown here is derived from an EMBL/GenBank/DDBJ whole genome shotgun (WGS) entry which is preliminary data.</text>
</comment>
<dbReference type="RefSeq" id="WP_307267943.1">
    <property type="nucleotide sequence ID" value="NZ_JAUSVX010000001.1"/>
</dbReference>
<accession>A0ABU0J0J8</accession>
<organism evidence="2 3">
    <name type="scientific">Labrys wisconsinensis</name>
    <dbReference type="NCBI Taxonomy" id="425677"/>
    <lineage>
        <taxon>Bacteria</taxon>
        <taxon>Pseudomonadati</taxon>
        <taxon>Pseudomonadota</taxon>
        <taxon>Alphaproteobacteria</taxon>
        <taxon>Hyphomicrobiales</taxon>
        <taxon>Xanthobacteraceae</taxon>
        <taxon>Labrys</taxon>
    </lineage>
</organism>
<reference evidence="2 3" key="1">
    <citation type="submission" date="2023-07" db="EMBL/GenBank/DDBJ databases">
        <title>Genomic Encyclopedia of Type Strains, Phase IV (KMG-IV): sequencing the most valuable type-strain genomes for metagenomic binning, comparative biology and taxonomic classification.</title>
        <authorList>
            <person name="Goeker M."/>
        </authorList>
    </citation>
    <scope>NUCLEOTIDE SEQUENCE [LARGE SCALE GENOMIC DNA]</scope>
    <source>
        <strain evidence="2 3">DSM 19619</strain>
    </source>
</reference>